<evidence type="ECO:0000256" key="2">
    <source>
        <dbReference type="ARBA" id="ARBA00022448"/>
    </source>
</evidence>
<dbReference type="EMBL" id="FMAU01000001">
    <property type="protein sequence ID" value="SCB88336.1"/>
    <property type="molecule type" value="Genomic_DNA"/>
</dbReference>
<accession>A0A1C4A1E8</accession>
<dbReference type="AlphaFoldDB" id="A0A1C4A1E8"/>
<protein>
    <submittedName>
        <fullName evidence="11">Phosphate transport system ATP-binding protein</fullName>
    </submittedName>
</protein>
<evidence type="ECO:0000256" key="1">
    <source>
        <dbReference type="ARBA" id="ARBA00004417"/>
    </source>
</evidence>
<evidence type="ECO:0000256" key="4">
    <source>
        <dbReference type="ARBA" id="ARBA00022592"/>
    </source>
</evidence>
<evidence type="ECO:0000259" key="10">
    <source>
        <dbReference type="PROSITE" id="PS50893"/>
    </source>
</evidence>
<dbReference type="InterPro" id="IPR003593">
    <property type="entry name" value="AAA+_ATPase"/>
</dbReference>
<dbReference type="FunFam" id="3.40.50.300:FF:000132">
    <property type="entry name" value="Phosphate import ATP-binding protein PstB"/>
    <property type="match status" value="1"/>
</dbReference>
<dbReference type="SUPFAM" id="SSF52540">
    <property type="entry name" value="P-loop containing nucleoside triphosphate hydrolases"/>
    <property type="match status" value="1"/>
</dbReference>
<keyword evidence="4" id="KW-0592">Phosphate transport</keyword>
<dbReference type="OrthoDB" id="9802185at2"/>
<evidence type="ECO:0000256" key="6">
    <source>
        <dbReference type="ARBA" id="ARBA00022840"/>
    </source>
</evidence>
<evidence type="ECO:0000256" key="3">
    <source>
        <dbReference type="ARBA" id="ARBA00022475"/>
    </source>
</evidence>
<evidence type="ECO:0000256" key="5">
    <source>
        <dbReference type="ARBA" id="ARBA00022741"/>
    </source>
</evidence>
<dbReference type="InterPro" id="IPR027417">
    <property type="entry name" value="P-loop_NTPase"/>
</dbReference>
<name>A0A1C4A1E8_9BACI</name>
<comment type="function">
    <text evidence="9">Part of the ABC transporter complex PstSACB involved in phosphate import. Responsible for energy coupling to the transport system.</text>
</comment>
<dbReference type="NCBIfam" id="TIGR00972">
    <property type="entry name" value="3a0107s01c2"/>
    <property type="match status" value="1"/>
</dbReference>
<dbReference type="PANTHER" id="PTHR43423:SF1">
    <property type="entry name" value="ABC TRANSPORTER I FAMILY MEMBER 17"/>
    <property type="match status" value="1"/>
</dbReference>
<proteinExistence type="predicted"/>
<dbReference type="SMART" id="SM00382">
    <property type="entry name" value="AAA"/>
    <property type="match status" value="1"/>
</dbReference>
<dbReference type="InterPro" id="IPR017871">
    <property type="entry name" value="ABC_transporter-like_CS"/>
</dbReference>
<dbReference type="Proteomes" id="UP000181997">
    <property type="component" value="Unassembled WGS sequence"/>
</dbReference>
<keyword evidence="7" id="KW-1278">Translocase</keyword>
<keyword evidence="8" id="KW-0472">Membrane</keyword>
<keyword evidence="2" id="KW-0813">Transport</keyword>
<dbReference type="Pfam" id="PF00005">
    <property type="entry name" value="ABC_tran"/>
    <property type="match status" value="1"/>
</dbReference>
<keyword evidence="6 11" id="KW-0067">ATP-binding</keyword>
<dbReference type="PROSITE" id="PS00211">
    <property type="entry name" value="ABC_TRANSPORTER_1"/>
    <property type="match status" value="1"/>
</dbReference>
<comment type="subcellular location">
    <subcellularLocation>
        <location evidence="1">Cell inner membrane</location>
        <topology evidence="1">Peripheral membrane protein</topology>
    </subcellularLocation>
</comment>
<dbReference type="PANTHER" id="PTHR43423">
    <property type="entry name" value="ABC TRANSPORTER I FAMILY MEMBER 17"/>
    <property type="match status" value="1"/>
</dbReference>
<keyword evidence="12" id="KW-1185">Reference proteome</keyword>
<dbReference type="CDD" id="cd03260">
    <property type="entry name" value="ABC_PstB_phosphate_transporter"/>
    <property type="match status" value="1"/>
</dbReference>
<sequence>MMSVQLTEKPIRPADKKSSREIILDVQDLNFYYGDNHAVKNINMKIEKNAVTALIGPSGCGKSTFLRTVNRMNDLVPIARAEGKIMYEDVNLLGKNIDVVALRKEIGMVFQKPNPFNKSIYENITHALKFSGIKKKSTLMDTVEESLRKAALWDEVKDRLHTSALSLSGGQQQRLCIARTIAMKPTVMLLDEPASALDPISNAKIEELITELKKDYTIVIVTHNMGQASRVSDKTAFFYNGDLVEFDETEKIFTNPSEKRTEDYISGRFS</sequence>
<organism evidence="11 12">
    <name type="scientific">[Bacillus] enclensis</name>
    <dbReference type="NCBI Taxonomy" id="1402860"/>
    <lineage>
        <taxon>Bacteria</taxon>
        <taxon>Bacillati</taxon>
        <taxon>Bacillota</taxon>
        <taxon>Bacilli</taxon>
        <taxon>Bacillales</taxon>
        <taxon>Bacillaceae</taxon>
        <taxon>Rossellomorea</taxon>
    </lineage>
</organism>
<keyword evidence="5" id="KW-0547">Nucleotide-binding</keyword>
<dbReference type="PROSITE" id="PS50893">
    <property type="entry name" value="ABC_TRANSPORTER_2"/>
    <property type="match status" value="1"/>
</dbReference>
<evidence type="ECO:0000256" key="9">
    <source>
        <dbReference type="ARBA" id="ARBA00054713"/>
    </source>
</evidence>
<evidence type="ECO:0000256" key="8">
    <source>
        <dbReference type="ARBA" id="ARBA00023136"/>
    </source>
</evidence>
<reference evidence="12" key="1">
    <citation type="submission" date="2016-08" db="EMBL/GenBank/DDBJ databases">
        <authorList>
            <person name="Varghese N."/>
            <person name="Submissions Spin"/>
        </authorList>
    </citation>
    <scope>NUCLEOTIDE SEQUENCE [LARGE SCALE GENOMIC DNA]</scope>
    <source>
        <strain evidence="12">SGD-1123</strain>
    </source>
</reference>
<dbReference type="GO" id="GO:0035435">
    <property type="term" value="P:phosphate ion transmembrane transport"/>
    <property type="evidence" value="ECO:0007669"/>
    <property type="project" value="InterPro"/>
</dbReference>
<dbReference type="GO" id="GO:0005524">
    <property type="term" value="F:ATP binding"/>
    <property type="evidence" value="ECO:0007669"/>
    <property type="project" value="UniProtKB-KW"/>
</dbReference>
<feature type="domain" description="ABC transporter" evidence="10">
    <location>
        <begin position="24"/>
        <end position="265"/>
    </location>
</feature>
<dbReference type="Gene3D" id="3.40.50.300">
    <property type="entry name" value="P-loop containing nucleotide triphosphate hydrolases"/>
    <property type="match status" value="1"/>
</dbReference>
<keyword evidence="3" id="KW-1003">Cell membrane</keyword>
<evidence type="ECO:0000256" key="7">
    <source>
        <dbReference type="ARBA" id="ARBA00022967"/>
    </source>
</evidence>
<dbReference type="InterPro" id="IPR003439">
    <property type="entry name" value="ABC_transporter-like_ATP-bd"/>
</dbReference>
<evidence type="ECO:0000313" key="11">
    <source>
        <dbReference type="EMBL" id="SCB88336.1"/>
    </source>
</evidence>
<gene>
    <name evidence="11" type="ORF">GA0061094_1151</name>
</gene>
<dbReference type="GO" id="GO:0005886">
    <property type="term" value="C:plasma membrane"/>
    <property type="evidence" value="ECO:0007669"/>
    <property type="project" value="UniProtKB-SubCell"/>
</dbReference>
<evidence type="ECO:0000313" key="12">
    <source>
        <dbReference type="Proteomes" id="UP000181997"/>
    </source>
</evidence>
<dbReference type="GO" id="GO:0005315">
    <property type="term" value="F:phosphate transmembrane transporter activity"/>
    <property type="evidence" value="ECO:0007669"/>
    <property type="project" value="InterPro"/>
</dbReference>
<dbReference type="GO" id="GO:0016887">
    <property type="term" value="F:ATP hydrolysis activity"/>
    <property type="evidence" value="ECO:0007669"/>
    <property type="project" value="InterPro"/>
</dbReference>
<dbReference type="InterPro" id="IPR005670">
    <property type="entry name" value="PstB-like"/>
</dbReference>